<reference evidence="1 2" key="1">
    <citation type="journal article" date="2022" name="Genome Biol. Evol.">
        <title>The Spruce Budworm Genome: Reconstructing the Evolutionary History of Antifreeze Proteins.</title>
        <authorList>
            <person name="Beliveau C."/>
            <person name="Gagne P."/>
            <person name="Picq S."/>
            <person name="Vernygora O."/>
            <person name="Keeling C.I."/>
            <person name="Pinkney K."/>
            <person name="Doucet D."/>
            <person name="Wen F."/>
            <person name="Johnston J.S."/>
            <person name="Maaroufi H."/>
            <person name="Boyle B."/>
            <person name="Laroche J."/>
            <person name="Dewar K."/>
            <person name="Juretic N."/>
            <person name="Blackburn G."/>
            <person name="Nisole A."/>
            <person name="Brunet B."/>
            <person name="Brandao M."/>
            <person name="Lumley L."/>
            <person name="Duan J."/>
            <person name="Quan G."/>
            <person name="Lucarotti C.J."/>
            <person name="Roe A.D."/>
            <person name="Sperling F.A.H."/>
            <person name="Levesque R.C."/>
            <person name="Cusson M."/>
        </authorList>
    </citation>
    <scope>NUCLEOTIDE SEQUENCE [LARGE SCALE GENOMIC DNA]</scope>
    <source>
        <strain evidence="1">Glfc:IPQL:Cfum</strain>
    </source>
</reference>
<evidence type="ECO:0000313" key="1">
    <source>
        <dbReference type="EMBL" id="KAI8431038.1"/>
    </source>
</evidence>
<keyword evidence="2" id="KW-1185">Reference proteome</keyword>
<dbReference type="Proteomes" id="UP001064048">
    <property type="component" value="Chromosome Z"/>
</dbReference>
<organism evidence="1 2">
    <name type="scientific">Choristoneura fumiferana</name>
    <name type="common">Spruce budworm moth</name>
    <name type="synonym">Archips fumiferana</name>
    <dbReference type="NCBI Taxonomy" id="7141"/>
    <lineage>
        <taxon>Eukaryota</taxon>
        <taxon>Metazoa</taxon>
        <taxon>Ecdysozoa</taxon>
        <taxon>Arthropoda</taxon>
        <taxon>Hexapoda</taxon>
        <taxon>Insecta</taxon>
        <taxon>Pterygota</taxon>
        <taxon>Neoptera</taxon>
        <taxon>Endopterygota</taxon>
        <taxon>Lepidoptera</taxon>
        <taxon>Glossata</taxon>
        <taxon>Ditrysia</taxon>
        <taxon>Tortricoidea</taxon>
        <taxon>Tortricidae</taxon>
        <taxon>Tortricinae</taxon>
        <taxon>Choristoneura</taxon>
    </lineage>
</organism>
<evidence type="ECO:0000313" key="2">
    <source>
        <dbReference type="Proteomes" id="UP001064048"/>
    </source>
</evidence>
<protein>
    <submittedName>
        <fullName evidence="1">Uncharacterized protein</fullName>
    </submittedName>
</protein>
<gene>
    <name evidence="1" type="ORF">MSG28_001109</name>
</gene>
<proteinExistence type="predicted"/>
<sequence length="77" mass="9385">MLVTKMDLSKVENWSWRQKNRKVITMDAHNFEKWFERILDKIQPRSVVVMNNAPYHSRQLENVPNMSWRKDAIQAWL</sequence>
<comment type="caution">
    <text evidence="1">The sequence shown here is derived from an EMBL/GenBank/DDBJ whole genome shotgun (WGS) entry which is preliminary data.</text>
</comment>
<name>A0ACC0K3S4_CHOFU</name>
<dbReference type="EMBL" id="CM046131">
    <property type="protein sequence ID" value="KAI8431038.1"/>
    <property type="molecule type" value="Genomic_DNA"/>
</dbReference>
<accession>A0ACC0K3S4</accession>